<dbReference type="AlphaFoldDB" id="C1N494"/>
<dbReference type="PROSITE" id="PS50042">
    <property type="entry name" value="CNMP_BINDING_3"/>
    <property type="match status" value="1"/>
</dbReference>
<dbReference type="Gene3D" id="2.60.120.10">
    <property type="entry name" value="Jelly Rolls"/>
    <property type="match status" value="1"/>
</dbReference>
<dbReference type="Pfam" id="PF00027">
    <property type="entry name" value="cNMP_binding"/>
    <property type="match status" value="1"/>
</dbReference>
<dbReference type="InterPro" id="IPR000595">
    <property type="entry name" value="cNMP-bd_dom"/>
</dbReference>
<dbReference type="Proteomes" id="UP000001876">
    <property type="component" value="Unassembled WGS sequence"/>
</dbReference>
<feature type="compositionally biased region" description="Acidic residues" evidence="1">
    <location>
        <begin position="214"/>
        <end position="224"/>
    </location>
</feature>
<feature type="compositionally biased region" description="Basic and acidic residues" evidence="1">
    <location>
        <begin position="167"/>
        <end position="178"/>
    </location>
</feature>
<dbReference type="EMBL" id="GG663747">
    <property type="protein sequence ID" value="EEH52690.1"/>
    <property type="molecule type" value="Genomic_DNA"/>
</dbReference>
<proteinExistence type="predicted"/>
<feature type="domain" description="Cyclic nucleotide-binding" evidence="2">
    <location>
        <begin position="20"/>
        <end position="130"/>
    </location>
</feature>
<sequence>MAAVAERRRSWDALMDGVHLMKALTRVQRQQLSCLLETKECEVGEVLGAEDEPGDRMWMVLQARLFFFTLGSVTATTPLVGGGDAVVATYGPGGHFAAACLIDDATRYEATATVAEEETDVAFVDAETFRDAFARSDATWGFLDARARQIAAAAEYRPLAVPRTPSPRKDDGAVDGRDPGAGAGASRTPLIVRIHADGSTVAGQLRAPYVVPGGDDDDDDDGDDETRRRRREASHQKHAVASDDELTTESDSDDEKTRLASGEETPREKRVGLAEDVNGDVVFQPRKEKRMKKRPPLGPTPRGEERLARILDAFEARIPHTGPRTTASAW</sequence>
<keyword evidence="4" id="KW-1185">Reference proteome</keyword>
<dbReference type="CDD" id="cd00038">
    <property type="entry name" value="CAP_ED"/>
    <property type="match status" value="1"/>
</dbReference>
<dbReference type="SMART" id="SM00100">
    <property type="entry name" value="cNMP"/>
    <property type="match status" value="1"/>
</dbReference>
<dbReference type="RefSeq" id="XP_003062751.1">
    <property type="nucleotide sequence ID" value="XM_003062705.1"/>
</dbReference>
<evidence type="ECO:0000313" key="3">
    <source>
        <dbReference type="EMBL" id="EEH52690.1"/>
    </source>
</evidence>
<dbReference type="InterPro" id="IPR014710">
    <property type="entry name" value="RmlC-like_jellyroll"/>
</dbReference>
<feature type="region of interest" description="Disordered" evidence="1">
    <location>
        <begin position="203"/>
        <end position="304"/>
    </location>
</feature>
<gene>
    <name evidence="3" type="ORF">MICPUCDRAFT_52466</name>
</gene>
<feature type="compositionally biased region" description="Basic and acidic residues" evidence="1">
    <location>
        <begin position="264"/>
        <end position="273"/>
    </location>
</feature>
<feature type="compositionally biased region" description="Basic residues" evidence="1">
    <location>
        <begin position="228"/>
        <end position="238"/>
    </location>
</feature>
<dbReference type="InterPro" id="IPR018490">
    <property type="entry name" value="cNMP-bd_dom_sf"/>
</dbReference>
<dbReference type="KEGG" id="mpp:MICPUCDRAFT_52466"/>
<reference evidence="3 4" key="1">
    <citation type="journal article" date="2009" name="Science">
        <title>Green evolution and dynamic adaptations revealed by genomes of the marine picoeukaryotes Micromonas.</title>
        <authorList>
            <person name="Worden A.Z."/>
            <person name="Lee J.H."/>
            <person name="Mock T."/>
            <person name="Rouze P."/>
            <person name="Simmons M.P."/>
            <person name="Aerts A.L."/>
            <person name="Allen A.E."/>
            <person name="Cuvelier M.L."/>
            <person name="Derelle E."/>
            <person name="Everett M.V."/>
            <person name="Foulon E."/>
            <person name="Grimwood J."/>
            <person name="Gundlach H."/>
            <person name="Henrissat B."/>
            <person name="Napoli C."/>
            <person name="McDonald S.M."/>
            <person name="Parker M.S."/>
            <person name="Rombauts S."/>
            <person name="Salamov A."/>
            <person name="Von Dassow P."/>
            <person name="Badger J.H."/>
            <person name="Coutinho P.M."/>
            <person name="Demir E."/>
            <person name="Dubchak I."/>
            <person name="Gentemann C."/>
            <person name="Eikrem W."/>
            <person name="Gready J.E."/>
            <person name="John U."/>
            <person name="Lanier W."/>
            <person name="Lindquist E.A."/>
            <person name="Lucas S."/>
            <person name="Mayer K.F."/>
            <person name="Moreau H."/>
            <person name="Not F."/>
            <person name="Otillar R."/>
            <person name="Panaud O."/>
            <person name="Pangilinan J."/>
            <person name="Paulsen I."/>
            <person name="Piegu B."/>
            <person name="Poliakov A."/>
            <person name="Robbens S."/>
            <person name="Schmutz J."/>
            <person name="Toulza E."/>
            <person name="Wyss T."/>
            <person name="Zelensky A."/>
            <person name="Zhou K."/>
            <person name="Armbrust E.V."/>
            <person name="Bhattacharya D."/>
            <person name="Goodenough U.W."/>
            <person name="Van de Peer Y."/>
            <person name="Grigoriev I.V."/>
        </authorList>
    </citation>
    <scope>NUCLEOTIDE SEQUENCE [LARGE SCALE GENOMIC DNA]</scope>
    <source>
        <strain evidence="3 4">CCMP1545</strain>
    </source>
</reference>
<accession>C1N494</accession>
<protein>
    <submittedName>
        <fullName evidence="3">Predicted protein</fullName>
    </submittedName>
</protein>
<evidence type="ECO:0000313" key="4">
    <source>
        <dbReference type="Proteomes" id="UP000001876"/>
    </source>
</evidence>
<organism evidence="4">
    <name type="scientific">Micromonas pusilla (strain CCMP1545)</name>
    <name type="common">Picoplanktonic green alga</name>
    <dbReference type="NCBI Taxonomy" id="564608"/>
    <lineage>
        <taxon>Eukaryota</taxon>
        <taxon>Viridiplantae</taxon>
        <taxon>Chlorophyta</taxon>
        <taxon>Mamiellophyceae</taxon>
        <taxon>Mamiellales</taxon>
        <taxon>Mamiellaceae</taxon>
        <taxon>Micromonas</taxon>
    </lineage>
</organism>
<evidence type="ECO:0000256" key="1">
    <source>
        <dbReference type="SAM" id="MobiDB-lite"/>
    </source>
</evidence>
<dbReference type="GeneID" id="9688189"/>
<evidence type="ECO:0000259" key="2">
    <source>
        <dbReference type="PROSITE" id="PS50042"/>
    </source>
</evidence>
<dbReference type="SUPFAM" id="SSF51206">
    <property type="entry name" value="cAMP-binding domain-like"/>
    <property type="match status" value="1"/>
</dbReference>
<feature type="region of interest" description="Disordered" evidence="1">
    <location>
        <begin position="158"/>
        <end position="189"/>
    </location>
</feature>
<feature type="compositionally biased region" description="Acidic residues" evidence="1">
    <location>
        <begin position="242"/>
        <end position="254"/>
    </location>
</feature>
<name>C1N494_MICPC</name>